<dbReference type="Gene3D" id="3.30.700.10">
    <property type="entry name" value="Glycoprotein, Type 4 Pilin"/>
    <property type="match status" value="1"/>
</dbReference>
<reference evidence="2 3" key="1">
    <citation type="journal article" date="2008" name="Proc. Natl. Acad. Sci. U.S.A.">
        <title>Niche adaptation and genome expansion in the chlorophyll d-producing cyanobacterium Acaryochloris marina.</title>
        <authorList>
            <person name="Swingley W.D."/>
            <person name="Chen M."/>
            <person name="Cheung P.C."/>
            <person name="Conrad A.L."/>
            <person name="Dejesa L.C."/>
            <person name="Hao J."/>
            <person name="Honchak B.M."/>
            <person name="Karbach L.E."/>
            <person name="Kurdoglu A."/>
            <person name="Lahiri S."/>
            <person name="Mastrian S.D."/>
            <person name="Miyashita H."/>
            <person name="Page L."/>
            <person name="Ramakrishna P."/>
            <person name="Satoh S."/>
            <person name="Sattley W.M."/>
            <person name="Shimada Y."/>
            <person name="Taylor H.L."/>
            <person name="Tomo T."/>
            <person name="Tsuchiya T."/>
            <person name="Wang Z.T."/>
            <person name="Raymond J."/>
            <person name="Mimuro M."/>
            <person name="Blankenship R.E."/>
            <person name="Touchman J.W."/>
        </authorList>
    </citation>
    <scope>NUCLEOTIDE SEQUENCE [LARGE SCALE GENOMIC DNA]</scope>
    <source>
        <strain evidence="3">MBIC 11017</strain>
    </source>
</reference>
<dbReference type="Proteomes" id="UP000000268">
    <property type="component" value="Chromosome"/>
</dbReference>
<feature type="transmembrane region" description="Helical" evidence="1">
    <location>
        <begin position="25"/>
        <end position="45"/>
    </location>
</feature>
<keyword evidence="1" id="KW-0812">Transmembrane</keyword>
<dbReference type="HOGENOM" id="CLU_975293_0_0_3"/>
<accession>B0C1J0</accession>
<keyword evidence="1" id="KW-1133">Transmembrane helix</keyword>
<dbReference type="AlphaFoldDB" id="B0C1J0"/>
<evidence type="ECO:0000313" key="3">
    <source>
        <dbReference type="Proteomes" id="UP000000268"/>
    </source>
</evidence>
<dbReference type="EMBL" id="CP000828">
    <property type="protein sequence ID" value="ABW30824.1"/>
    <property type="molecule type" value="Genomic_DNA"/>
</dbReference>
<evidence type="ECO:0000256" key="1">
    <source>
        <dbReference type="SAM" id="Phobius"/>
    </source>
</evidence>
<keyword evidence="3" id="KW-1185">Reference proteome</keyword>
<organism evidence="2 3">
    <name type="scientific">Acaryochloris marina (strain MBIC 11017)</name>
    <dbReference type="NCBI Taxonomy" id="329726"/>
    <lineage>
        <taxon>Bacteria</taxon>
        <taxon>Bacillati</taxon>
        <taxon>Cyanobacteriota</taxon>
        <taxon>Cyanophyceae</taxon>
        <taxon>Acaryochloridales</taxon>
        <taxon>Acaryochloridaceae</taxon>
        <taxon>Acaryochloris</taxon>
    </lineage>
</organism>
<dbReference type="RefSeq" id="WP_012166031.1">
    <property type="nucleotide sequence ID" value="NC_009925.1"/>
</dbReference>
<evidence type="ECO:0000313" key="2">
    <source>
        <dbReference type="EMBL" id="ABW30824.1"/>
    </source>
</evidence>
<dbReference type="KEGG" id="amr:AM1_5885"/>
<gene>
    <name evidence="2" type="ordered locus">AM1_5885</name>
</gene>
<dbReference type="eggNOG" id="COG4970">
    <property type="taxonomic scope" value="Bacteria"/>
</dbReference>
<sequence>MFRLHPFIALRSSSSELGFSLAEKMVIVAIIGIAAAVSAPSIMAAMNRAKVKQTMAKVQAALNETQREAIKGNKICTLTLNFDAGQISGSCLKVSDRSLETSVAIATNLIDPTANTAQDDESQPVWISSDVQAPSLGLNDGENISQIAMASAPEHKSQWTDAGMVVQVIAEKCKGNIDEGLGLGTCKDQLIPIKYGVLGNPEFAIISAQASPTDPSGKIIFFNPNNASGKKHCIAISNTLGLTRIGTYKGDIQPIAITDAGRCTADNWEDQ</sequence>
<dbReference type="SUPFAM" id="SSF54523">
    <property type="entry name" value="Pili subunits"/>
    <property type="match status" value="1"/>
</dbReference>
<proteinExistence type="predicted"/>
<name>B0C1J0_ACAM1</name>
<keyword evidence="1" id="KW-0472">Membrane</keyword>
<protein>
    <submittedName>
        <fullName evidence="2">Uncharacterized protein</fullName>
    </submittedName>
</protein>
<dbReference type="InterPro" id="IPR045584">
    <property type="entry name" value="Pilin-like"/>
</dbReference>